<feature type="signal peptide" evidence="2">
    <location>
        <begin position="1"/>
        <end position="18"/>
    </location>
</feature>
<feature type="region of interest" description="Disordered" evidence="1">
    <location>
        <begin position="250"/>
        <end position="269"/>
    </location>
</feature>
<keyword evidence="4" id="KW-1185">Reference proteome</keyword>
<sequence>MKKITCLLLLFQCLCTIAQTKTVITPHGEKVQINPNLIGTADNGLTLTNKNIQLGGELNKPTTIKTSQANPLAIDGLAVSPNTNDIPLVVDANGVLKKGAFPVINIVPDNIGTVIAIDGKLEVAQEITAMMTANYSFAAGTPYAIGNLTNVLIDNQNTFKSSATTNSFTIKTAGVYAVTMNMPLITTDGGMVVIGVYCDTDSLWVARININVITVGRRTNLTLLTAINMDPAKTYSFRVGNTVPSTVEAINSDNTGSGPSASVSLKRLK</sequence>
<evidence type="ECO:0000256" key="1">
    <source>
        <dbReference type="SAM" id="MobiDB-lite"/>
    </source>
</evidence>
<proteinExistence type="predicted"/>
<dbReference type="RefSeq" id="WP_111377299.1">
    <property type="nucleotide sequence ID" value="NZ_CP043612.1"/>
</dbReference>
<evidence type="ECO:0000313" key="3">
    <source>
        <dbReference type="EMBL" id="SMO88307.1"/>
    </source>
</evidence>
<keyword evidence="2" id="KW-0732">Signal</keyword>
<feature type="chain" id="PRO_5022172851" description="C1q domain-containing protein" evidence="2">
    <location>
        <begin position="19"/>
        <end position="269"/>
    </location>
</feature>
<feature type="compositionally biased region" description="Polar residues" evidence="1">
    <location>
        <begin position="250"/>
        <end position="263"/>
    </location>
</feature>
<name>A0A521EWM0_9FLAO</name>
<organism evidence="3 4">
    <name type="scientific">Flavobacterium nitrogenifigens</name>
    <dbReference type="NCBI Taxonomy" id="1617283"/>
    <lineage>
        <taxon>Bacteria</taxon>
        <taxon>Pseudomonadati</taxon>
        <taxon>Bacteroidota</taxon>
        <taxon>Flavobacteriia</taxon>
        <taxon>Flavobacteriales</taxon>
        <taxon>Flavobacteriaceae</taxon>
        <taxon>Flavobacterium</taxon>
    </lineage>
</organism>
<dbReference type="OrthoDB" id="1375602at2"/>
<gene>
    <name evidence="3" type="ORF">SAMN06265220_105192</name>
</gene>
<evidence type="ECO:0000313" key="4">
    <source>
        <dbReference type="Proteomes" id="UP000319267"/>
    </source>
</evidence>
<accession>A0A521EWM0</accession>
<dbReference type="EMBL" id="FXTQ01000005">
    <property type="protein sequence ID" value="SMO88307.1"/>
    <property type="molecule type" value="Genomic_DNA"/>
</dbReference>
<evidence type="ECO:0008006" key="5">
    <source>
        <dbReference type="Google" id="ProtNLM"/>
    </source>
</evidence>
<evidence type="ECO:0000256" key="2">
    <source>
        <dbReference type="SAM" id="SignalP"/>
    </source>
</evidence>
<reference evidence="3 4" key="1">
    <citation type="submission" date="2017-05" db="EMBL/GenBank/DDBJ databases">
        <authorList>
            <person name="Varghese N."/>
            <person name="Submissions S."/>
        </authorList>
    </citation>
    <scope>NUCLEOTIDE SEQUENCE [LARGE SCALE GENOMIC DNA]</scope>
    <source>
        <strain evidence="3 4">DSM 29982</strain>
    </source>
</reference>
<protein>
    <recommendedName>
        <fullName evidence="5">C1q domain-containing protein</fullName>
    </recommendedName>
</protein>
<dbReference type="Proteomes" id="UP000319267">
    <property type="component" value="Unassembled WGS sequence"/>
</dbReference>
<dbReference type="AlphaFoldDB" id="A0A521EWM0"/>